<feature type="region of interest" description="Disordered" evidence="6">
    <location>
        <begin position="855"/>
        <end position="1032"/>
    </location>
</feature>
<feature type="region of interest" description="Disordered" evidence="6">
    <location>
        <begin position="485"/>
        <end position="514"/>
    </location>
</feature>
<feature type="transmembrane region" description="Helical" evidence="7">
    <location>
        <begin position="383"/>
        <end position="405"/>
    </location>
</feature>
<feature type="compositionally biased region" description="Basic and acidic residues" evidence="6">
    <location>
        <begin position="950"/>
        <end position="964"/>
    </location>
</feature>
<feature type="transmembrane region" description="Helical" evidence="7">
    <location>
        <begin position="225"/>
        <end position="247"/>
    </location>
</feature>
<evidence type="ECO:0000313" key="11">
    <source>
        <dbReference type="EMBL" id="PIK59580.1"/>
    </source>
</evidence>
<feature type="compositionally biased region" description="Polar residues" evidence="6">
    <location>
        <begin position="784"/>
        <end position="796"/>
    </location>
</feature>
<dbReference type="PANTHER" id="PTHR23252">
    <property type="entry name" value="INTIMAL THICKNESS RECEPTOR-RELATED"/>
    <property type="match status" value="1"/>
</dbReference>
<dbReference type="STRING" id="307972.A0A2G8LHC2"/>
<gene>
    <name evidence="11" type="ORF">BSL78_03498</name>
</gene>
<dbReference type="InterPro" id="IPR047831">
    <property type="entry name" value="GPR180/TMEM145"/>
</dbReference>
<evidence type="ECO:0000256" key="5">
    <source>
        <dbReference type="ARBA" id="ARBA00023180"/>
    </source>
</evidence>
<keyword evidence="12" id="KW-1185">Reference proteome</keyword>
<feature type="compositionally biased region" description="Basic and acidic residues" evidence="6">
    <location>
        <begin position="656"/>
        <end position="674"/>
    </location>
</feature>
<sequence>MESVLKVVILYIFLSAFMVADGEALRITGHTEEDFETDLSYIARFVFAPKTVGRLRYSIKIPAEDCCSDLVGFNGKDGQWPLINAHGHEMTCLEKLGTITGIKTTIYPLMQNNGFHICDPEVEEDGRNITHCYGDRKFYQDEAEWNYFVFMNCHARSHTGINATFDLHLTNERNHGTLAEFSADEDTNLVVTFTCGTIILGCLLISLVFGVILWSRKMLHATYKIWIFSLCLHFTGCVIMTKAWYSFSLDGYERKKQVTIGHAFTSAGSIVFAILMIVISKGYTITRLVTIDIDIGYYIIKDIYRRLTIRRVGKVKIFAFASWFSFCYMILYIILGQSDPRDIKNIYDTPAALGIVCMRIGATIWCLYGAVFTLKDFPKKGAFYLIFTILSSSWFLAEPVMILFSNFWLPLYCRAKWIHAMYLLTLVFGHVVFVVLTRPSATNTYFPYHLSTNKVGIAEDEETASYDYVPTDTTFTNFLAMSEIPEKERTSPPRDSKRVTASNSSQKQPSKGRFDMFMAGSERAKVEQKTNVHSPLPSISASISMTTLVNCPVPPPSNLPVTYMMDYDSQTPVLSLVNQQIQSTESDSVSVKTLDKEDDWTNLVMENVAPKDNCENEAKYSVTVPTSDCSSDDNRYHEIQPIHKLQSSFKNIKLEQPKETDTPRKSHQLSDNREQPQPTHKPAKESTMYDMVPTPAKGTVIYVKPAVDYTIQLREPRKECLDRKHNVTQSVFKNLAETELASAGALYDQIKPSKYETQRKSKQQHEASYYEVVDEVNRKPPLPHSSSKHQTSSVTNAMVEREQEQLTESQKQGKLCGPTASEDQPETAAYAQPSVRRKKTRKILSSELTIEDVIEQEPVSQRRSKHHRTSLVQTEQQQQNKSQKQGKLCGPTASESQPETAACADQPSVRRKKTRKIPSSELTSEDVIEQEPVSQKRSKHHSGASSRYLLDNEKDQQPMDEGKKMERRRRRILKMRAALEMEEMEYRKNLSKSNSDSSVESTVEEDIKKNMKRHAIHKARRTLGRNNTSEQE</sequence>
<evidence type="ECO:0000256" key="4">
    <source>
        <dbReference type="ARBA" id="ARBA00023136"/>
    </source>
</evidence>
<feature type="compositionally biased region" description="Basic residues" evidence="6">
    <location>
        <begin position="965"/>
        <end position="974"/>
    </location>
</feature>
<name>A0A2G8LHC2_STIJA</name>
<feature type="compositionally biased region" description="Basic residues" evidence="6">
    <location>
        <begin position="1010"/>
        <end position="1023"/>
    </location>
</feature>
<dbReference type="InterPro" id="IPR019336">
    <property type="entry name" value="GPR180/TMEM145_TM"/>
</dbReference>
<evidence type="ECO:0000256" key="7">
    <source>
        <dbReference type="SAM" id="Phobius"/>
    </source>
</evidence>
<comment type="subcellular location">
    <subcellularLocation>
        <location evidence="1">Membrane</location>
        <topology evidence="1">Multi-pass membrane protein</topology>
    </subcellularLocation>
</comment>
<feature type="compositionally biased region" description="Basic and acidic residues" evidence="6">
    <location>
        <begin position="485"/>
        <end position="498"/>
    </location>
</feature>
<evidence type="ECO:0000256" key="3">
    <source>
        <dbReference type="ARBA" id="ARBA00022989"/>
    </source>
</evidence>
<feature type="transmembrane region" description="Helical" evidence="7">
    <location>
        <begin position="259"/>
        <end position="279"/>
    </location>
</feature>
<feature type="transmembrane region" description="Helical" evidence="7">
    <location>
        <begin position="417"/>
        <end position="436"/>
    </location>
</feature>
<dbReference type="EMBL" id="MRZV01000079">
    <property type="protein sequence ID" value="PIK59580.1"/>
    <property type="molecule type" value="Genomic_DNA"/>
</dbReference>
<feature type="transmembrane region" description="Helical" evidence="7">
    <location>
        <begin position="315"/>
        <end position="335"/>
    </location>
</feature>
<feature type="domain" description="GPR180-like N-terminal" evidence="10">
    <location>
        <begin position="37"/>
        <end position="163"/>
    </location>
</feature>
<evidence type="ECO:0000313" key="12">
    <source>
        <dbReference type="Proteomes" id="UP000230750"/>
    </source>
</evidence>
<feature type="compositionally biased region" description="Low complexity" evidence="6">
    <location>
        <begin position="991"/>
        <end position="1001"/>
    </location>
</feature>
<feature type="compositionally biased region" description="Polar residues" evidence="6">
    <location>
        <begin position="499"/>
        <end position="509"/>
    </location>
</feature>
<reference evidence="11 12" key="1">
    <citation type="journal article" date="2017" name="PLoS Biol.">
        <title>The sea cucumber genome provides insights into morphological evolution and visceral regeneration.</title>
        <authorList>
            <person name="Zhang X."/>
            <person name="Sun L."/>
            <person name="Yuan J."/>
            <person name="Sun Y."/>
            <person name="Gao Y."/>
            <person name="Zhang L."/>
            <person name="Li S."/>
            <person name="Dai H."/>
            <person name="Hamel J.F."/>
            <person name="Liu C."/>
            <person name="Yu Y."/>
            <person name="Liu S."/>
            <person name="Lin W."/>
            <person name="Guo K."/>
            <person name="Jin S."/>
            <person name="Xu P."/>
            <person name="Storey K.B."/>
            <person name="Huan P."/>
            <person name="Zhang T."/>
            <person name="Zhou Y."/>
            <person name="Zhang J."/>
            <person name="Lin C."/>
            <person name="Li X."/>
            <person name="Xing L."/>
            <person name="Huo D."/>
            <person name="Sun M."/>
            <person name="Wang L."/>
            <person name="Mercier A."/>
            <person name="Li F."/>
            <person name="Yang H."/>
            <person name="Xiang J."/>
        </authorList>
    </citation>
    <scope>NUCLEOTIDE SEQUENCE [LARGE SCALE GENOMIC DNA]</scope>
    <source>
        <strain evidence="11">Shaxun</strain>
        <tissue evidence="11">Muscle</tissue>
    </source>
</reference>
<keyword evidence="3 7" id="KW-1133">Transmembrane helix</keyword>
<comment type="caution">
    <text evidence="11">The sequence shown here is derived from an EMBL/GenBank/DDBJ whole genome shotgun (WGS) entry which is preliminary data.</text>
</comment>
<keyword evidence="5" id="KW-0325">Glycoprotein</keyword>
<accession>A0A2G8LHC2</accession>
<evidence type="ECO:0000259" key="9">
    <source>
        <dbReference type="Pfam" id="PF10192"/>
    </source>
</evidence>
<keyword evidence="4 7" id="KW-0472">Membrane</keyword>
<dbReference type="Proteomes" id="UP000230750">
    <property type="component" value="Unassembled WGS sequence"/>
</dbReference>
<dbReference type="GO" id="GO:0007186">
    <property type="term" value="P:G protein-coupled receptor signaling pathway"/>
    <property type="evidence" value="ECO:0007669"/>
    <property type="project" value="InterPro"/>
</dbReference>
<keyword evidence="2 7" id="KW-0812">Transmembrane</keyword>
<dbReference type="Pfam" id="PF21892">
    <property type="entry name" value="TMEM145_N"/>
    <property type="match status" value="1"/>
</dbReference>
<dbReference type="GO" id="GO:0016020">
    <property type="term" value="C:membrane"/>
    <property type="evidence" value="ECO:0007669"/>
    <property type="project" value="UniProtKB-SubCell"/>
</dbReference>
<evidence type="ECO:0000256" key="1">
    <source>
        <dbReference type="ARBA" id="ARBA00004141"/>
    </source>
</evidence>
<dbReference type="Pfam" id="PF10192">
    <property type="entry name" value="GPR180-TMEM145_TM"/>
    <property type="match status" value="1"/>
</dbReference>
<proteinExistence type="predicted"/>
<organism evidence="11 12">
    <name type="scientific">Stichopus japonicus</name>
    <name type="common">Sea cucumber</name>
    <dbReference type="NCBI Taxonomy" id="307972"/>
    <lineage>
        <taxon>Eukaryota</taxon>
        <taxon>Metazoa</taxon>
        <taxon>Echinodermata</taxon>
        <taxon>Eleutherozoa</taxon>
        <taxon>Echinozoa</taxon>
        <taxon>Holothuroidea</taxon>
        <taxon>Aspidochirotacea</taxon>
        <taxon>Aspidochirotida</taxon>
        <taxon>Stichopodidae</taxon>
        <taxon>Apostichopus</taxon>
    </lineage>
</organism>
<dbReference type="AlphaFoldDB" id="A0A2G8LHC2"/>
<feature type="signal peptide" evidence="8">
    <location>
        <begin position="1"/>
        <end position="24"/>
    </location>
</feature>
<feature type="region of interest" description="Disordered" evidence="6">
    <location>
        <begin position="778"/>
        <end position="839"/>
    </location>
</feature>
<dbReference type="PANTHER" id="PTHR23252:SF24">
    <property type="entry name" value="TRANSMEMBRANE PROTEIN 145"/>
    <property type="match status" value="1"/>
</dbReference>
<evidence type="ECO:0000259" key="10">
    <source>
        <dbReference type="Pfam" id="PF21892"/>
    </source>
</evidence>
<feature type="transmembrane region" description="Helical" evidence="7">
    <location>
        <begin position="351"/>
        <end position="371"/>
    </location>
</feature>
<dbReference type="GO" id="GO:0019236">
    <property type="term" value="P:response to pheromone"/>
    <property type="evidence" value="ECO:0007669"/>
    <property type="project" value="InterPro"/>
</dbReference>
<evidence type="ECO:0000256" key="6">
    <source>
        <dbReference type="SAM" id="MobiDB-lite"/>
    </source>
</evidence>
<feature type="compositionally biased region" description="Low complexity" evidence="6">
    <location>
        <begin position="873"/>
        <end position="887"/>
    </location>
</feature>
<evidence type="ECO:0000256" key="2">
    <source>
        <dbReference type="ARBA" id="ARBA00022692"/>
    </source>
</evidence>
<feature type="transmembrane region" description="Helical" evidence="7">
    <location>
        <begin position="189"/>
        <end position="213"/>
    </location>
</feature>
<dbReference type="OrthoDB" id="205745at2759"/>
<dbReference type="InterPro" id="IPR053880">
    <property type="entry name" value="GPR180-like_N"/>
</dbReference>
<protein>
    <submittedName>
        <fullName evidence="11">Putative transmembrane protein</fullName>
    </submittedName>
</protein>
<evidence type="ECO:0000256" key="8">
    <source>
        <dbReference type="SAM" id="SignalP"/>
    </source>
</evidence>
<keyword evidence="8" id="KW-0732">Signal</keyword>
<feature type="domain" description="GPR180/TMEM145 transmembrane" evidence="9">
    <location>
        <begin position="203"/>
        <end position="433"/>
    </location>
</feature>
<feature type="region of interest" description="Disordered" evidence="6">
    <location>
        <begin position="656"/>
        <end position="690"/>
    </location>
</feature>
<feature type="chain" id="PRO_5013963624" evidence="8">
    <location>
        <begin position="25"/>
        <end position="1032"/>
    </location>
</feature>